<dbReference type="SUPFAM" id="SSF55920">
    <property type="entry name" value="Creatinase/aminopeptidase"/>
    <property type="match status" value="1"/>
</dbReference>
<dbReference type="Proteomes" id="UP000784128">
    <property type="component" value="Unassembled WGS sequence"/>
</dbReference>
<sequence length="362" mass="39824">MTMDRSAEVDFKIALVRSFLIEQEGVRLRGIDWFAWATAGASSAVLLAAETGIAEVLITLDGAWILTDDIEARRLQDEEIVGSYTIHASAWATPQDREQFVRKKGGTLILSDRPKIGEAPLPSGMIDFKRSMMPGEIERYRKVGRLAAEAMTETLSLAEPEWTEWDLAGAGADALLSRGIHPALVLSAGNRRLPIYRHPTPSMDRIGNCAMLVFCGRMYGLYANLTRFVSFGPLEQAAVDRHRIVREIEARVLEQSKPGASLHSMYTVLAGAYAEAGQARAIQEHHQGGTTGYLSREIVVTPDLLGEYLRSNSAVAWNPSIKGAKIEDTFLVTDTGLLNLTLDPVWPVIEVAGLKRPLVLER</sequence>
<feature type="domain" description="Peptidase M24" evidence="1">
    <location>
        <begin position="138"/>
        <end position="334"/>
    </location>
</feature>
<keyword evidence="3" id="KW-1185">Reference proteome</keyword>
<evidence type="ECO:0000259" key="1">
    <source>
        <dbReference type="Pfam" id="PF00557"/>
    </source>
</evidence>
<dbReference type="EMBL" id="JAHDYS010000021">
    <property type="protein sequence ID" value="MBT1073432.1"/>
    <property type="molecule type" value="Genomic_DNA"/>
</dbReference>
<dbReference type="Gene3D" id="3.90.230.10">
    <property type="entry name" value="Creatinase/methionine aminopeptidase superfamily"/>
    <property type="match status" value="1"/>
</dbReference>
<comment type="caution">
    <text evidence="2">The sequence shown here is derived from an EMBL/GenBank/DDBJ whole genome shotgun (WGS) entry which is preliminary data.</text>
</comment>
<evidence type="ECO:0000313" key="2">
    <source>
        <dbReference type="EMBL" id="MBT1073432.1"/>
    </source>
</evidence>
<dbReference type="Pfam" id="PF00557">
    <property type="entry name" value="Peptidase_M24"/>
    <property type="match status" value="1"/>
</dbReference>
<dbReference type="CDD" id="cd01066">
    <property type="entry name" value="APP_MetAP"/>
    <property type="match status" value="1"/>
</dbReference>
<dbReference type="InterPro" id="IPR036005">
    <property type="entry name" value="Creatinase/aminopeptidase-like"/>
</dbReference>
<dbReference type="InterPro" id="IPR000994">
    <property type="entry name" value="Pept_M24"/>
</dbReference>
<gene>
    <name evidence="2" type="ORF">KJB30_16695</name>
</gene>
<dbReference type="PANTHER" id="PTHR46112:SF2">
    <property type="entry name" value="XAA-PRO AMINOPEPTIDASE P-RELATED"/>
    <property type="match status" value="1"/>
</dbReference>
<protein>
    <submittedName>
        <fullName evidence="2">M24 family metallopeptidase</fullName>
    </submittedName>
</protein>
<accession>A0ABS5UCN6</accession>
<dbReference type="PANTHER" id="PTHR46112">
    <property type="entry name" value="AMINOPEPTIDASE"/>
    <property type="match status" value="1"/>
</dbReference>
<organism evidence="2 3">
    <name type="scientific">Pelotalea chapellei</name>
    <dbReference type="NCBI Taxonomy" id="44671"/>
    <lineage>
        <taxon>Bacteria</taxon>
        <taxon>Pseudomonadati</taxon>
        <taxon>Thermodesulfobacteriota</taxon>
        <taxon>Desulfuromonadia</taxon>
        <taxon>Geobacterales</taxon>
        <taxon>Geobacteraceae</taxon>
        <taxon>Pelotalea</taxon>
    </lineage>
</organism>
<name>A0ABS5UCN6_9BACT</name>
<proteinExistence type="predicted"/>
<dbReference type="RefSeq" id="WP_214301461.1">
    <property type="nucleotide sequence ID" value="NZ_JAHDYS010000021.1"/>
</dbReference>
<reference evidence="2 3" key="1">
    <citation type="submission" date="2021-05" db="EMBL/GenBank/DDBJ databases">
        <title>The draft genome of Geobacter chapellei DSM 13688.</title>
        <authorList>
            <person name="Xu Z."/>
            <person name="Masuda Y."/>
            <person name="Itoh H."/>
            <person name="Senoo K."/>
        </authorList>
    </citation>
    <scope>NUCLEOTIDE SEQUENCE [LARGE SCALE GENOMIC DNA]</scope>
    <source>
        <strain evidence="2 3">DSM 13688</strain>
    </source>
</reference>
<dbReference type="InterPro" id="IPR050659">
    <property type="entry name" value="Peptidase_M24B"/>
</dbReference>
<evidence type="ECO:0000313" key="3">
    <source>
        <dbReference type="Proteomes" id="UP000784128"/>
    </source>
</evidence>